<dbReference type="Proteomes" id="UP000187651">
    <property type="component" value="Unassembled WGS sequence"/>
</dbReference>
<proteinExistence type="predicted"/>
<dbReference type="AlphaFoldDB" id="A0A1G9WTP7"/>
<protein>
    <submittedName>
        <fullName evidence="4">Rhamnogalacturonan endolyase</fullName>
    </submittedName>
</protein>
<dbReference type="InterPro" id="IPR035992">
    <property type="entry name" value="Ricin_B-like_lectins"/>
</dbReference>
<organism evidence="4 5">
    <name type="scientific">Lachnospira pectinoschiza</name>
    <dbReference type="NCBI Taxonomy" id="28052"/>
    <lineage>
        <taxon>Bacteria</taxon>
        <taxon>Bacillati</taxon>
        <taxon>Bacillota</taxon>
        <taxon>Clostridia</taxon>
        <taxon>Lachnospirales</taxon>
        <taxon>Lachnospiraceae</taxon>
        <taxon>Lachnospira</taxon>
    </lineage>
</organism>
<evidence type="ECO:0000313" key="4">
    <source>
        <dbReference type="EMBL" id="SDM87964.1"/>
    </source>
</evidence>
<evidence type="ECO:0000259" key="1">
    <source>
        <dbReference type="Pfam" id="PF14200"/>
    </source>
</evidence>
<dbReference type="InterPro" id="IPR013783">
    <property type="entry name" value="Ig-like_fold"/>
</dbReference>
<dbReference type="InterPro" id="IPR041624">
    <property type="entry name" value="RGI_lyase"/>
</dbReference>
<dbReference type="InterPro" id="IPR000772">
    <property type="entry name" value="Ricin_B_lectin"/>
</dbReference>
<dbReference type="EMBL" id="FNHZ01000003">
    <property type="protein sequence ID" value="SDM87964.1"/>
    <property type="molecule type" value="Genomic_DNA"/>
</dbReference>
<dbReference type="PANTHER" id="PTHR43118">
    <property type="entry name" value="RHAMNOGALACTURONAN LYASE (EUROFUNG)"/>
    <property type="match status" value="1"/>
</dbReference>
<dbReference type="RefSeq" id="WP_074521492.1">
    <property type="nucleotide sequence ID" value="NZ_FNHZ01000003.1"/>
</dbReference>
<dbReference type="SUPFAM" id="SSF50370">
    <property type="entry name" value="Ricin B-like lectins"/>
    <property type="match status" value="1"/>
</dbReference>
<dbReference type="GO" id="GO:0016829">
    <property type="term" value="F:lyase activity"/>
    <property type="evidence" value="ECO:0007669"/>
    <property type="project" value="UniProtKB-KW"/>
</dbReference>
<dbReference type="PANTHER" id="PTHR43118:SF1">
    <property type="entry name" value="RHAMNOGALACTURONAN LYASE (EUROFUNG)"/>
    <property type="match status" value="1"/>
</dbReference>
<dbReference type="Gene3D" id="2.80.10.50">
    <property type="match status" value="2"/>
</dbReference>
<dbReference type="CDD" id="cd10318">
    <property type="entry name" value="RGL11"/>
    <property type="match status" value="1"/>
</dbReference>
<dbReference type="PROSITE" id="PS50231">
    <property type="entry name" value="RICIN_B_LECTIN"/>
    <property type="match status" value="1"/>
</dbReference>
<feature type="domain" description="Ricin B lectin" evidence="1">
    <location>
        <begin position="647"/>
        <end position="728"/>
    </location>
</feature>
<feature type="domain" description="Rhamnogalacturonan lyase family 11 C-terminal" evidence="3">
    <location>
        <begin position="153"/>
        <end position="615"/>
    </location>
</feature>
<dbReference type="Pfam" id="PF21348">
    <property type="entry name" value="RGL11_C"/>
    <property type="match status" value="1"/>
</dbReference>
<dbReference type="InterPro" id="IPR028994">
    <property type="entry name" value="Integrin_alpha_N"/>
</dbReference>
<dbReference type="CDD" id="cd00161">
    <property type="entry name" value="beta-trefoil_Ricin-like"/>
    <property type="match status" value="1"/>
</dbReference>
<gene>
    <name evidence="4" type="ORF">SAMN05216544_1344</name>
</gene>
<feature type="domain" description="Rhamnogalacturonan I lyase beta-sheet" evidence="2">
    <location>
        <begin position="54"/>
        <end position="133"/>
    </location>
</feature>
<name>A0A1G9WTP7_9FIRM</name>
<dbReference type="Pfam" id="PF14200">
    <property type="entry name" value="RicinB_lectin_2"/>
    <property type="match status" value="2"/>
</dbReference>
<dbReference type="InterPro" id="IPR049366">
    <property type="entry name" value="RGL11_C"/>
</dbReference>
<keyword evidence="4" id="KW-0456">Lyase</keyword>
<reference evidence="5" key="1">
    <citation type="submission" date="2016-10" db="EMBL/GenBank/DDBJ databases">
        <authorList>
            <person name="Varghese N."/>
            <person name="Submissions S."/>
        </authorList>
    </citation>
    <scope>NUCLEOTIDE SEQUENCE [LARGE SCALE GENOMIC DNA]</scope>
    <source>
        <strain evidence="5">M83</strain>
    </source>
</reference>
<evidence type="ECO:0000259" key="3">
    <source>
        <dbReference type="Pfam" id="PF21348"/>
    </source>
</evidence>
<dbReference type="SUPFAM" id="SSF69318">
    <property type="entry name" value="Integrin alpha N-terminal domain"/>
    <property type="match status" value="1"/>
</dbReference>
<accession>A0A1G9WTP7</accession>
<evidence type="ECO:0000313" key="5">
    <source>
        <dbReference type="Proteomes" id="UP000187651"/>
    </source>
</evidence>
<keyword evidence="5" id="KW-1185">Reference proteome</keyword>
<dbReference type="Pfam" id="PF18370">
    <property type="entry name" value="RGI_lyase"/>
    <property type="match status" value="1"/>
</dbReference>
<dbReference type="Gene3D" id="2.60.40.10">
    <property type="entry name" value="Immunoglobulins"/>
    <property type="match status" value="1"/>
</dbReference>
<evidence type="ECO:0000259" key="2">
    <source>
        <dbReference type="Pfam" id="PF18370"/>
    </source>
</evidence>
<sequence>MAKFMRLKPRSRGTKKLASLFMASLTVTSMLFGGLLGTVANTTKTEAATSSAVTVEYLNRGVTAFNTGSGMIVSWRMLASDSSNTVFKLYRDNSLIYTSNAGDATCYIDKNGNANSNYRVDTYVNNVKKSTDSPVVKSDKSYLELKLDKPGSGYTPNDASVGDVDGDGTYEIFLKWDPSNSKDNSQSGKTDNVYIDCYKLDGTRLWRVDLGKNIRAGAHYTQFLVADFDGDGKAEMTCKTADGTKDGKGNVIGNASADYRNSKGYILSGPEYYSLFDGQTGAVLDTVNYTPARGSVKSWGDSYGNRVDRFLGAVMYIDSDHPTAVTCRGYYTRMTATAYDVVNKKLKLRWTFDTNDSANSYAAGNGNHNCMPADVDGDGKQELIFGGLCLDDDGSIKWCTKLGHGDALHVGDFLPNRAGLEVWTCHEEKPYGVSLLDAKTGKQIFHYNASADTGRALAGNIYAGNYGAEFFSTASSNVYNSSGTSIAINRPSVNFLCYWDGDLENELLDGTKITKYISSSKISTLFSSSEIASNNSTKATPCLCADIFGDWREEVIWQTADGSAIRIYETPYDTDYRITTLMQDPQYRNQVAGQNVGYNQPAHTSFYLGSDASLPTWPKVSVRAKSGSSSGSSSSSSTVSASAIDQSKTYMIQNVNSGLYLEVQNGTAAAGTNVDQWGAYSAGAYNTWKVKYGGSGYYYIYSCLGDGSTYLLDVAYNSASNGTNIQIYTDTDSDAQLFKFSKNSDGSYKIYTKASADKSVIEIANGSTSSGANVQEYSMNGYNCQDWRLVEVSN</sequence>
<feature type="domain" description="Ricin B lectin" evidence="1">
    <location>
        <begin position="735"/>
        <end position="793"/>
    </location>
</feature>
<dbReference type="InterPro" id="IPR034641">
    <property type="entry name" value="RGL11"/>
</dbReference>